<protein>
    <submittedName>
        <fullName evidence="5">Uncharacterized protein LOC106156378</fullName>
    </submittedName>
</protein>
<evidence type="ECO:0000313" key="4">
    <source>
        <dbReference type="Proteomes" id="UP000085678"/>
    </source>
</evidence>
<dbReference type="PANTHER" id="PTHR23252:SF24">
    <property type="entry name" value="TRANSMEMBRANE PROTEIN 145"/>
    <property type="match status" value="1"/>
</dbReference>
<feature type="domain" description="GPR180-like N-terminal" evidence="3">
    <location>
        <begin position="31"/>
        <end position="154"/>
    </location>
</feature>
<dbReference type="PANTHER" id="PTHR23252">
    <property type="entry name" value="INTIMAL THICKNESS RECEPTOR-RELATED"/>
    <property type="match status" value="1"/>
</dbReference>
<reference evidence="5" key="1">
    <citation type="submission" date="2025-08" db="UniProtKB">
        <authorList>
            <consortium name="RefSeq"/>
        </authorList>
    </citation>
    <scope>IDENTIFICATION</scope>
    <source>
        <tissue evidence="5">Gonads</tissue>
    </source>
</reference>
<organism evidence="4 5">
    <name type="scientific">Lingula anatina</name>
    <name type="common">Brachiopod</name>
    <name type="synonym">Lingula unguis</name>
    <dbReference type="NCBI Taxonomy" id="7574"/>
    <lineage>
        <taxon>Eukaryota</taxon>
        <taxon>Metazoa</taxon>
        <taxon>Spiralia</taxon>
        <taxon>Lophotrochozoa</taxon>
        <taxon>Brachiopoda</taxon>
        <taxon>Linguliformea</taxon>
        <taxon>Lingulata</taxon>
        <taxon>Lingulida</taxon>
        <taxon>Linguloidea</taxon>
        <taxon>Lingulidae</taxon>
        <taxon>Lingula</taxon>
    </lineage>
</organism>
<feature type="chain" id="PRO_5010366815" evidence="2">
    <location>
        <begin position="19"/>
        <end position="202"/>
    </location>
</feature>
<dbReference type="InterPro" id="IPR053880">
    <property type="entry name" value="GPR180-like_N"/>
</dbReference>
<feature type="transmembrane region" description="Helical" evidence="1">
    <location>
        <begin position="181"/>
        <end position="200"/>
    </location>
</feature>
<dbReference type="InParanoid" id="A0A1S3HLS9"/>
<gene>
    <name evidence="5" type="primary">LOC106156378</name>
</gene>
<evidence type="ECO:0000256" key="2">
    <source>
        <dbReference type="SAM" id="SignalP"/>
    </source>
</evidence>
<accession>A0A1S3HLS9</accession>
<proteinExistence type="predicted"/>
<dbReference type="AlphaFoldDB" id="A0A1S3HLS9"/>
<keyword evidence="1" id="KW-1133">Transmembrane helix</keyword>
<dbReference type="RefSeq" id="XP_013387053.1">
    <property type="nucleotide sequence ID" value="XM_013531599.1"/>
</dbReference>
<keyword evidence="2" id="KW-0732">Signal</keyword>
<dbReference type="STRING" id="7574.A0A1S3HLS9"/>
<keyword evidence="1" id="KW-0472">Membrane</keyword>
<dbReference type="Proteomes" id="UP000085678">
    <property type="component" value="Unplaced"/>
</dbReference>
<keyword evidence="4" id="KW-1185">Reference proteome</keyword>
<keyword evidence="1" id="KW-0812">Transmembrane</keyword>
<evidence type="ECO:0000313" key="5">
    <source>
        <dbReference type="RefSeq" id="XP_013387053.1"/>
    </source>
</evidence>
<dbReference type="OrthoDB" id="205745at2759"/>
<dbReference type="GeneID" id="106156378"/>
<dbReference type="KEGG" id="lak:106156378"/>
<evidence type="ECO:0000256" key="1">
    <source>
        <dbReference type="SAM" id="Phobius"/>
    </source>
</evidence>
<feature type="signal peptide" evidence="2">
    <location>
        <begin position="1"/>
        <end position="18"/>
    </location>
</feature>
<name>A0A1S3HLS9_LINAN</name>
<dbReference type="Pfam" id="PF21892">
    <property type="entry name" value="TMEM145_N"/>
    <property type="match status" value="1"/>
</dbReference>
<sequence length="202" mass="22845">MNTAYFLVFWVLLATSYGDVWQKSGDFYIHQGNVSTQLNWFHFSAFCMRNSSSVNFEFSFPTSYSPESLYLYPVNDSTWEDIKKLQTCEEKTSTADPQANNIIPLSPSSPWSGCMERGDDISCVLGRTFRSVRPQCWRFVVANCNSTQGLQLNFKLNITDGDYPVFPTRAPMTSGVTSESAWTFTVIVYGLGSVLAFMNMKL</sequence>
<dbReference type="InterPro" id="IPR047831">
    <property type="entry name" value="GPR180/TMEM145"/>
</dbReference>
<evidence type="ECO:0000259" key="3">
    <source>
        <dbReference type="Pfam" id="PF21892"/>
    </source>
</evidence>